<reference evidence="2 3" key="1">
    <citation type="journal article" date="2021" name="Sci. Rep.">
        <title>Genome sequencing of the multicellular alga Astrephomene provides insights into convergent evolution of germ-soma differentiation.</title>
        <authorList>
            <person name="Yamashita S."/>
            <person name="Yamamoto K."/>
            <person name="Matsuzaki R."/>
            <person name="Suzuki S."/>
            <person name="Yamaguchi H."/>
            <person name="Hirooka S."/>
            <person name="Minakuchi Y."/>
            <person name="Miyagishima S."/>
            <person name="Kawachi M."/>
            <person name="Toyoda A."/>
            <person name="Nozaki H."/>
        </authorList>
    </citation>
    <scope>NUCLEOTIDE SEQUENCE [LARGE SCALE GENOMIC DNA]</scope>
    <source>
        <strain evidence="2 3">NIES-4017</strain>
    </source>
</reference>
<feature type="compositionally biased region" description="Low complexity" evidence="1">
    <location>
        <begin position="137"/>
        <end position="153"/>
    </location>
</feature>
<feature type="compositionally biased region" description="Low complexity" evidence="1">
    <location>
        <begin position="244"/>
        <end position="285"/>
    </location>
</feature>
<dbReference type="AlphaFoldDB" id="A0AAD3HQC2"/>
<protein>
    <submittedName>
        <fullName evidence="2">Uncharacterized protein</fullName>
    </submittedName>
</protein>
<dbReference type="PANTHER" id="PTHR24330">
    <property type="entry name" value="HOMEOBOX PROTEIN BARH-LIKE"/>
    <property type="match status" value="1"/>
</dbReference>
<organism evidence="2 3">
    <name type="scientific">Astrephomene gubernaculifera</name>
    <dbReference type="NCBI Taxonomy" id="47775"/>
    <lineage>
        <taxon>Eukaryota</taxon>
        <taxon>Viridiplantae</taxon>
        <taxon>Chlorophyta</taxon>
        <taxon>core chlorophytes</taxon>
        <taxon>Chlorophyceae</taxon>
        <taxon>CS clade</taxon>
        <taxon>Chlamydomonadales</taxon>
        <taxon>Astrephomenaceae</taxon>
        <taxon>Astrephomene</taxon>
    </lineage>
</organism>
<dbReference type="PANTHER" id="PTHR24330:SF19">
    <property type="entry name" value="MEDIATOR OF RNA POLYMERASE II TRANSCRIPTION SUBUNIT 29"/>
    <property type="match status" value="1"/>
</dbReference>
<name>A0AAD3HQC2_9CHLO</name>
<feature type="compositionally biased region" description="Polar residues" evidence="1">
    <location>
        <begin position="118"/>
        <end position="136"/>
    </location>
</feature>
<comment type="caution">
    <text evidence="2">The sequence shown here is derived from an EMBL/GenBank/DDBJ whole genome shotgun (WGS) entry which is preliminary data.</text>
</comment>
<feature type="region of interest" description="Disordered" evidence="1">
    <location>
        <begin position="84"/>
        <end position="285"/>
    </location>
</feature>
<sequence>MQVEHIPFSNNVSCLIKSVRPDSGAAPLGEVTDLVGAGPGVPAMDLLGPAAPILQPSPPFHAAADHLGDPGSSFEQEAAGISIDASSSLGSGADTRPAPGWLQQGNPLGGPSPAAHNPDSSTTPLLSNGAETSPHTQQEAQQQLQQQQQSLSEGTGTRKRTAAAMEVDSQGTATPGTACDMDTQQGDGSAEPSPSHPHPEDGRPPATAADTPASAFDPSVHASGLPNGFLPPPQPPPQPPHPLQPASGPASADAAAAAAGTSTSPAANTSPASADAGSATAAPSASAPPAAAAAAAAGVPAAGAAAGSSGGGMVADVLAVELHQIVTTRSGGVSEVGFAGRLAALVE</sequence>
<keyword evidence="3" id="KW-1185">Reference proteome</keyword>
<gene>
    <name evidence="2" type="ORF">Agub_g11944</name>
</gene>
<dbReference type="InterPro" id="IPR052145">
    <property type="entry name" value="Mediator/Homeobox_domain"/>
</dbReference>
<feature type="compositionally biased region" description="Low complexity" evidence="1">
    <location>
        <begin position="204"/>
        <end position="228"/>
    </location>
</feature>
<feature type="compositionally biased region" description="Pro residues" evidence="1">
    <location>
        <begin position="229"/>
        <end position="243"/>
    </location>
</feature>
<dbReference type="Proteomes" id="UP001054857">
    <property type="component" value="Unassembled WGS sequence"/>
</dbReference>
<dbReference type="EMBL" id="BMAR01000033">
    <property type="protein sequence ID" value="GFR49924.1"/>
    <property type="molecule type" value="Genomic_DNA"/>
</dbReference>
<evidence type="ECO:0000313" key="3">
    <source>
        <dbReference type="Proteomes" id="UP001054857"/>
    </source>
</evidence>
<evidence type="ECO:0000313" key="2">
    <source>
        <dbReference type="EMBL" id="GFR49924.1"/>
    </source>
</evidence>
<accession>A0AAD3HQC2</accession>
<evidence type="ECO:0000256" key="1">
    <source>
        <dbReference type="SAM" id="MobiDB-lite"/>
    </source>
</evidence>
<feature type="non-terminal residue" evidence="2">
    <location>
        <position position="347"/>
    </location>
</feature>
<proteinExistence type="predicted"/>